<keyword evidence="7 9" id="KW-1133">Transmembrane helix</keyword>
<dbReference type="CDD" id="cd18577">
    <property type="entry name" value="ABC_6TM_Pgp_ABCB1_D1_like"/>
    <property type="match status" value="1"/>
</dbReference>
<dbReference type="GO" id="GO:0015421">
    <property type="term" value="F:ABC-type oligopeptide transporter activity"/>
    <property type="evidence" value="ECO:0007669"/>
    <property type="project" value="TreeGrafter"/>
</dbReference>
<dbReference type="SUPFAM" id="SSF52540">
    <property type="entry name" value="P-loop containing nucleoside triphosphate hydrolases"/>
    <property type="match status" value="2"/>
</dbReference>
<evidence type="ECO:0000256" key="4">
    <source>
        <dbReference type="ARBA" id="ARBA00022692"/>
    </source>
</evidence>
<dbReference type="GO" id="GO:0090374">
    <property type="term" value="P:oligopeptide export from mitochondrion"/>
    <property type="evidence" value="ECO:0007669"/>
    <property type="project" value="TreeGrafter"/>
</dbReference>
<comment type="subcellular location">
    <subcellularLocation>
        <location evidence="1">Membrane</location>
        <topology evidence="1">Multi-pass membrane protein</topology>
    </subcellularLocation>
</comment>
<dbReference type="PANTHER" id="PTHR43394:SF27">
    <property type="entry name" value="ATP-DEPENDENT TRANSLOCASE ABCB1-LIKE"/>
    <property type="match status" value="1"/>
</dbReference>
<proteinExistence type="inferred from homology"/>
<dbReference type="InterPro" id="IPR003439">
    <property type="entry name" value="ABC_transporter-like_ATP-bd"/>
</dbReference>
<organism evidence="12 13">
    <name type="scientific">Stachybotrys elegans</name>
    <dbReference type="NCBI Taxonomy" id="80388"/>
    <lineage>
        <taxon>Eukaryota</taxon>
        <taxon>Fungi</taxon>
        <taxon>Dikarya</taxon>
        <taxon>Ascomycota</taxon>
        <taxon>Pezizomycotina</taxon>
        <taxon>Sordariomycetes</taxon>
        <taxon>Hypocreomycetidae</taxon>
        <taxon>Hypocreales</taxon>
        <taxon>Stachybotryaceae</taxon>
        <taxon>Stachybotrys</taxon>
    </lineage>
</organism>
<dbReference type="SMART" id="SM00382">
    <property type="entry name" value="AAA"/>
    <property type="match status" value="2"/>
</dbReference>
<comment type="similarity">
    <text evidence="2">Belongs to the ABC transporter superfamily. ABCB family. Mitochondrial peptide exporter (TC 3.A.1.212) subfamily.</text>
</comment>
<dbReference type="Gene3D" id="1.20.1560.10">
    <property type="entry name" value="ABC transporter type 1, transmembrane domain"/>
    <property type="match status" value="1"/>
</dbReference>
<evidence type="ECO:0000256" key="6">
    <source>
        <dbReference type="ARBA" id="ARBA00022840"/>
    </source>
</evidence>
<dbReference type="AlphaFoldDB" id="A0A8K0SMP9"/>
<evidence type="ECO:0000256" key="9">
    <source>
        <dbReference type="SAM" id="Phobius"/>
    </source>
</evidence>
<protein>
    <submittedName>
        <fullName evidence="12">P-loop containing nucleoside triphosphate hydrolase protein</fullName>
    </submittedName>
</protein>
<dbReference type="FunFam" id="3.40.50.300:FF:000218">
    <property type="entry name" value="Multidrug ABC transporter ATP-binding protein"/>
    <property type="match status" value="1"/>
</dbReference>
<dbReference type="Pfam" id="PF00005">
    <property type="entry name" value="ABC_tran"/>
    <property type="match status" value="2"/>
</dbReference>
<keyword evidence="8 9" id="KW-0472">Membrane</keyword>
<gene>
    <name evidence="12" type="ORF">B0I35DRAFT_490370</name>
</gene>
<evidence type="ECO:0000256" key="3">
    <source>
        <dbReference type="ARBA" id="ARBA00007577"/>
    </source>
</evidence>
<keyword evidence="13" id="KW-1185">Reference proteome</keyword>
<dbReference type="EMBL" id="JAGPNK010000013">
    <property type="protein sequence ID" value="KAH7309773.1"/>
    <property type="molecule type" value="Genomic_DNA"/>
</dbReference>
<dbReference type="OrthoDB" id="4889721at2759"/>
<keyword evidence="6" id="KW-0067">ATP-binding</keyword>
<evidence type="ECO:0000259" key="11">
    <source>
        <dbReference type="PROSITE" id="PS50929"/>
    </source>
</evidence>
<dbReference type="FunFam" id="3.40.50.300:FF:000913">
    <property type="entry name" value="ABC multidrug transporter SitT"/>
    <property type="match status" value="1"/>
</dbReference>
<dbReference type="InterPro" id="IPR011527">
    <property type="entry name" value="ABC1_TM_dom"/>
</dbReference>
<dbReference type="PANTHER" id="PTHR43394">
    <property type="entry name" value="ATP-DEPENDENT PERMEASE MDL1, MITOCHONDRIAL"/>
    <property type="match status" value="1"/>
</dbReference>
<comment type="caution">
    <text evidence="12">The sequence shown here is derived from an EMBL/GenBank/DDBJ whole genome shotgun (WGS) entry which is preliminary data.</text>
</comment>
<name>A0A8K0SMP9_9HYPO</name>
<dbReference type="GO" id="GO:0016887">
    <property type="term" value="F:ATP hydrolysis activity"/>
    <property type="evidence" value="ECO:0007669"/>
    <property type="project" value="InterPro"/>
</dbReference>
<feature type="transmembrane region" description="Helical" evidence="9">
    <location>
        <begin position="700"/>
        <end position="722"/>
    </location>
</feature>
<feature type="domain" description="ABC transmembrane type-1" evidence="11">
    <location>
        <begin position="14"/>
        <end position="305"/>
    </location>
</feature>
<dbReference type="GO" id="GO:0005743">
    <property type="term" value="C:mitochondrial inner membrane"/>
    <property type="evidence" value="ECO:0007669"/>
    <property type="project" value="TreeGrafter"/>
</dbReference>
<feature type="domain" description="ABC transporter" evidence="10">
    <location>
        <begin position="985"/>
        <end position="1222"/>
    </location>
</feature>
<comment type="similarity">
    <text evidence="3">Belongs to the ABC transporter superfamily. ABCB family. Multidrug resistance exporter (TC 3.A.1.201) subfamily.</text>
</comment>
<evidence type="ECO:0000313" key="13">
    <source>
        <dbReference type="Proteomes" id="UP000813444"/>
    </source>
</evidence>
<feature type="transmembrane region" description="Helical" evidence="9">
    <location>
        <begin position="57"/>
        <end position="86"/>
    </location>
</feature>
<dbReference type="CDD" id="cd18578">
    <property type="entry name" value="ABC_6TM_Pgp_ABCB1_D2_like"/>
    <property type="match status" value="1"/>
</dbReference>
<evidence type="ECO:0000259" key="10">
    <source>
        <dbReference type="PROSITE" id="PS50893"/>
    </source>
</evidence>
<evidence type="ECO:0000256" key="7">
    <source>
        <dbReference type="ARBA" id="ARBA00022989"/>
    </source>
</evidence>
<feature type="transmembrane region" description="Helical" evidence="9">
    <location>
        <begin position="773"/>
        <end position="797"/>
    </location>
</feature>
<evidence type="ECO:0000256" key="2">
    <source>
        <dbReference type="ARBA" id="ARBA00005580"/>
    </source>
</evidence>
<dbReference type="Pfam" id="PF00664">
    <property type="entry name" value="ABC_membrane"/>
    <property type="match status" value="2"/>
</dbReference>
<dbReference type="GO" id="GO:0005524">
    <property type="term" value="F:ATP binding"/>
    <property type="evidence" value="ECO:0007669"/>
    <property type="project" value="UniProtKB-KW"/>
</dbReference>
<dbReference type="InterPro" id="IPR039421">
    <property type="entry name" value="Type_1_exporter"/>
</dbReference>
<dbReference type="Gene3D" id="3.40.50.300">
    <property type="entry name" value="P-loop containing nucleotide triphosphate hydrolases"/>
    <property type="match status" value="2"/>
</dbReference>
<accession>A0A8K0SMP9</accession>
<feature type="transmembrane region" description="Helical" evidence="9">
    <location>
        <begin position="886"/>
        <end position="908"/>
    </location>
</feature>
<dbReference type="InterPro" id="IPR003593">
    <property type="entry name" value="AAA+_ATPase"/>
</dbReference>
<keyword evidence="5" id="KW-0547">Nucleotide-binding</keyword>
<dbReference type="PROSITE" id="PS50929">
    <property type="entry name" value="ABC_TM1F"/>
    <property type="match status" value="2"/>
</dbReference>
<dbReference type="PROSITE" id="PS00211">
    <property type="entry name" value="ABC_TRANSPORTER_1"/>
    <property type="match status" value="2"/>
</dbReference>
<sequence>MGFASPTEKLLYGIGALAAMGSGAVLPLMTLIFGNFVSVFTDFALSRIGTTSFQHKISYYTLFFIYLFIAKAACTYIYMLLFSIVAANVNSALRKRYVHVVLHQDIAYHETVLTSGAVSLALSTHSNAVRSGLAEKFGLSLKSVSTVVAAFAVALHSQWKLALVTATIIPAAVLAVGATSVFDEKQEQTLNEIKADAATLADDMMSSVRTVRALGAEERLGIKYKAMLQQAVTVGLRRAPIQGVQAGVYMFLLYGGYALAFWYGIRLYINAEAARSGTVITTLFAIMIGVNAFSELAGYLGPFLRIRSAGAELFKVIDLGQEAIKTATKLVDAPPDTFRGNITLDGVSFRYPARDKVTVLNDLTLTIPAGKTTALVGPSGSGKSTVVGLLLKWYDIASGHIRIGNSPLSEISSKPLRASIGFVQQEPYLFTGTVYENIEYGLAGSLLEQEPPEEKRRLIIEACKVSNAHDFITRLPMGYDTPVGNRGTMLSGGQKQRLAIARAIVKNPSILILDEATSALDVSSESLVQQALDSARRDRTTIIIAHRLTTIKNADQIVVIKSGSVAETGSHASLLSKNDGIYKSLWDSQALSQSPENQSEDEKTADADADALQPSKELALARNALPLDSTNDVCDAPKVPTWKLLKAAMMSQKKYWWIFLIICACGTIGGALFPVQAFLYAKVVTTFQLAGRALVSGGNFWSLMWFVLAISVGIGYFGIGWAGSALGELISQAYRHTYFQSMMSQPMAFFDLAENSPGHLLSRLSSDPDAVNALIGSNLAVLVTVGVGLLSCVILALAIGWKLGLVVLFGGFPFIFGAGIVHEKMQNSFEEKSGAMLTESVGYAAECIQAIRTVSALNTEPVIERRFVYLLESYSRNARRYALRSMVWFALSDSIDLLCMALAFWYGGRLLSYHEYSTTQFFMVFISVVFGAQTTGQFFAHSSDISLGIASTRAIHELQATSSEASKSTEIVDEVSAPDHQIPYVEFRDTAFAYPSRPSQLVLKHLNLKVYKGQSIALVGSSGCGKSTVIQLLERFYEPTAGDILLSGTPMSNYSPKAVRNLFALVSQEPVLYHGTVEDNINLGRHERLSPDELDWVIRQAQLTDLVSSLPDGVRTSVGSRGTQLSGGQKQRIAIARAIAVDAPILLLDEATSALDGESEGLIQRAIKDGARGKTVISIAHRLSTIQHSDCIYVVDGGKVVESGTHSELLAARGQYWAMVMSQIGTQP</sequence>
<evidence type="ECO:0000313" key="12">
    <source>
        <dbReference type="EMBL" id="KAH7309773.1"/>
    </source>
</evidence>
<dbReference type="InterPro" id="IPR017871">
    <property type="entry name" value="ABC_transporter-like_CS"/>
</dbReference>
<feature type="transmembrane region" description="Helical" evidence="9">
    <location>
        <begin position="655"/>
        <end position="680"/>
    </location>
</feature>
<feature type="transmembrane region" description="Helical" evidence="9">
    <location>
        <begin position="12"/>
        <end position="45"/>
    </location>
</feature>
<dbReference type="InterPro" id="IPR036640">
    <property type="entry name" value="ABC1_TM_sf"/>
</dbReference>
<feature type="domain" description="ABC transporter" evidence="10">
    <location>
        <begin position="342"/>
        <end position="587"/>
    </location>
</feature>
<dbReference type="PROSITE" id="PS50893">
    <property type="entry name" value="ABC_TRANSPORTER_2"/>
    <property type="match status" value="2"/>
</dbReference>
<feature type="transmembrane region" description="Helical" evidence="9">
    <location>
        <begin position="277"/>
        <end position="300"/>
    </location>
</feature>
<feature type="domain" description="ABC transmembrane type-1" evidence="11">
    <location>
        <begin position="660"/>
        <end position="947"/>
    </location>
</feature>
<keyword evidence="4 9" id="KW-0812">Transmembrane</keyword>
<evidence type="ECO:0000256" key="8">
    <source>
        <dbReference type="ARBA" id="ARBA00023136"/>
    </source>
</evidence>
<feature type="transmembrane region" description="Helical" evidence="9">
    <location>
        <begin position="246"/>
        <end position="265"/>
    </location>
</feature>
<dbReference type="Proteomes" id="UP000813444">
    <property type="component" value="Unassembled WGS sequence"/>
</dbReference>
<dbReference type="InterPro" id="IPR027417">
    <property type="entry name" value="P-loop_NTPase"/>
</dbReference>
<evidence type="ECO:0000256" key="5">
    <source>
        <dbReference type="ARBA" id="ARBA00022741"/>
    </source>
</evidence>
<reference evidence="12" key="1">
    <citation type="journal article" date="2021" name="Nat. Commun.">
        <title>Genetic determinants of endophytism in the Arabidopsis root mycobiome.</title>
        <authorList>
            <person name="Mesny F."/>
            <person name="Miyauchi S."/>
            <person name="Thiergart T."/>
            <person name="Pickel B."/>
            <person name="Atanasova L."/>
            <person name="Karlsson M."/>
            <person name="Huettel B."/>
            <person name="Barry K.W."/>
            <person name="Haridas S."/>
            <person name="Chen C."/>
            <person name="Bauer D."/>
            <person name="Andreopoulos W."/>
            <person name="Pangilinan J."/>
            <person name="LaButti K."/>
            <person name="Riley R."/>
            <person name="Lipzen A."/>
            <person name="Clum A."/>
            <person name="Drula E."/>
            <person name="Henrissat B."/>
            <person name="Kohler A."/>
            <person name="Grigoriev I.V."/>
            <person name="Martin F.M."/>
            <person name="Hacquard S."/>
        </authorList>
    </citation>
    <scope>NUCLEOTIDE SEQUENCE</scope>
    <source>
        <strain evidence="12">MPI-CAGE-CH-0235</strain>
    </source>
</reference>
<feature type="transmembrane region" description="Helical" evidence="9">
    <location>
        <begin position="803"/>
        <end position="822"/>
    </location>
</feature>
<dbReference type="SUPFAM" id="SSF90123">
    <property type="entry name" value="ABC transporter transmembrane region"/>
    <property type="match status" value="2"/>
</dbReference>
<keyword evidence="12" id="KW-0378">Hydrolase</keyword>
<evidence type="ECO:0000256" key="1">
    <source>
        <dbReference type="ARBA" id="ARBA00004141"/>
    </source>
</evidence>